<dbReference type="AlphaFoldDB" id="A0A699XZF0"/>
<feature type="non-terminal residue" evidence="2">
    <location>
        <position position="1"/>
    </location>
</feature>
<evidence type="ECO:0000313" key="2">
    <source>
        <dbReference type="EMBL" id="GFD62141.1"/>
    </source>
</evidence>
<organism evidence="2">
    <name type="scientific">Tanacetum cinerariifolium</name>
    <name type="common">Dalmatian daisy</name>
    <name type="synonym">Chrysanthemum cinerariifolium</name>
    <dbReference type="NCBI Taxonomy" id="118510"/>
    <lineage>
        <taxon>Eukaryota</taxon>
        <taxon>Viridiplantae</taxon>
        <taxon>Streptophyta</taxon>
        <taxon>Embryophyta</taxon>
        <taxon>Tracheophyta</taxon>
        <taxon>Spermatophyta</taxon>
        <taxon>Magnoliopsida</taxon>
        <taxon>eudicotyledons</taxon>
        <taxon>Gunneridae</taxon>
        <taxon>Pentapetalae</taxon>
        <taxon>asterids</taxon>
        <taxon>campanulids</taxon>
        <taxon>Asterales</taxon>
        <taxon>Asteraceae</taxon>
        <taxon>Asteroideae</taxon>
        <taxon>Anthemideae</taxon>
        <taxon>Anthemidinae</taxon>
        <taxon>Tanacetum</taxon>
    </lineage>
</organism>
<name>A0A699XZF0_TANCI</name>
<reference evidence="2" key="1">
    <citation type="journal article" date="2019" name="Sci. Rep.">
        <title>Draft genome of Tanacetum cinerariifolium, the natural source of mosquito coil.</title>
        <authorList>
            <person name="Yamashiro T."/>
            <person name="Shiraishi A."/>
            <person name="Satake H."/>
            <person name="Nakayama K."/>
        </authorList>
    </citation>
    <scope>NUCLEOTIDE SEQUENCE</scope>
</reference>
<feature type="region of interest" description="Disordered" evidence="1">
    <location>
        <begin position="1"/>
        <end position="65"/>
    </location>
</feature>
<comment type="caution">
    <text evidence="2">The sequence shown here is derived from an EMBL/GenBank/DDBJ whole genome shotgun (WGS) entry which is preliminary data.</text>
</comment>
<protein>
    <submittedName>
        <fullName evidence="2">Uncharacterized protein</fullName>
    </submittedName>
</protein>
<sequence>GDSPSGGKPDSEKRPAGADQRRGVPRYRDRSSQPGGTGKLRRGPAERSRSTACLRRAVPGPGRLQ</sequence>
<proteinExistence type="predicted"/>
<feature type="compositionally biased region" description="Basic and acidic residues" evidence="1">
    <location>
        <begin position="9"/>
        <end position="31"/>
    </location>
</feature>
<dbReference type="EMBL" id="BKCJ011914326">
    <property type="protein sequence ID" value="GFD62141.1"/>
    <property type="molecule type" value="Genomic_DNA"/>
</dbReference>
<gene>
    <name evidence="2" type="ORF">Tci_934110</name>
</gene>
<evidence type="ECO:0000256" key="1">
    <source>
        <dbReference type="SAM" id="MobiDB-lite"/>
    </source>
</evidence>
<accession>A0A699XZF0</accession>
<feature type="non-terminal residue" evidence="2">
    <location>
        <position position="65"/>
    </location>
</feature>